<dbReference type="Pfam" id="PF01556">
    <property type="entry name" value="DnaJ_C"/>
    <property type="match status" value="1"/>
</dbReference>
<feature type="domain" description="CR-type" evidence="9">
    <location>
        <begin position="181"/>
        <end position="259"/>
    </location>
</feature>
<dbReference type="PANTHER" id="PTHR44145">
    <property type="entry name" value="DNAJ HOMOLOG SUBFAMILY A MEMBER 3, MITOCHONDRIAL"/>
    <property type="match status" value="1"/>
</dbReference>
<evidence type="ECO:0000313" key="10">
    <source>
        <dbReference type="EMBL" id="CAD7650200.1"/>
    </source>
</evidence>
<evidence type="ECO:0000256" key="4">
    <source>
        <dbReference type="ARBA" id="ARBA00022833"/>
    </source>
</evidence>
<dbReference type="EMBL" id="CAJPVJ010004015">
    <property type="protein sequence ID" value="CAG2168188.1"/>
    <property type="molecule type" value="Genomic_DNA"/>
</dbReference>
<dbReference type="Proteomes" id="UP000728032">
    <property type="component" value="Unassembled WGS sequence"/>
</dbReference>
<dbReference type="InterPro" id="IPR002939">
    <property type="entry name" value="DnaJ_C"/>
</dbReference>
<dbReference type="PROSITE" id="PS51188">
    <property type="entry name" value="ZF_CR"/>
    <property type="match status" value="1"/>
</dbReference>
<dbReference type="GO" id="GO:0031072">
    <property type="term" value="F:heat shock protein binding"/>
    <property type="evidence" value="ECO:0007669"/>
    <property type="project" value="InterPro"/>
</dbReference>
<dbReference type="GO" id="GO:0006457">
    <property type="term" value="P:protein folding"/>
    <property type="evidence" value="ECO:0007669"/>
    <property type="project" value="InterPro"/>
</dbReference>
<feature type="zinc finger region" description="CR-type" evidence="6">
    <location>
        <begin position="181"/>
        <end position="259"/>
    </location>
</feature>
<dbReference type="InterPro" id="IPR012724">
    <property type="entry name" value="DnaJ"/>
</dbReference>
<dbReference type="AlphaFoldDB" id="A0A7R9M0M0"/>
<dbReference type="GO" id="GO:0007005">
    <property type="term" value="P:mitochondrion organization"/>
    <property type="evidence" value="ECO:0007669"/>
    <property type="project" value="TreeGrafter"/>
</dbReference>
<dbReference type="SUPFAM" id="SSF46565">
    <property type="entry name" value="Chaperone J-domain"/>
    <property type="match status" value="1"/>
</dbReference>
<dbReference type="GO" id="GO:0043066">
    <property type="term" value="P:negative regulation of apoptotic process"/>
    <property type="evidence" value="ECO:0007669"/>
    <property type="project" value="TreeGrafter"/>
</dbReference>
<keyword evidence="3 6" id="KW-0863">Zinc-finger</keyword>
<protein>
    <submittedName>
        <fullName evidence="10">Uncharacterized protein</fullName>
    </submittedName>
</protein>
<evidence type="ECO:0000256" key="5">
    <source>
        <dbReference type="ARBA" id="ARBA00023186"/>
    </source>
</evidence>
<evidence type="ECO:0000313" key="11">
    <source>
        <dbReference type="Proteomes" id="UP000728032"/>
    </source>
</evidence>
<feature type="non-terminal residue" evidence="10">
    <location>
        <position position="1"/>
    </location>
</feature>
<keyword evidence="5" id="KW-0143">Chaperone</keyword>
<dbReference type="InterPro" id="IPR051938">
    <property type="entry name" value="Apopto_cytoskel_mod"/>
</dbReference>
<dbReference type="Gene3D" id="2.10.230.10">
    <property type="entry name" value="Heat shock protein DnaJ, cysteine-rich domain"/>
    <property type="match status" value="1"/>
</dbReference>
<dbReference type="InterPro" id="IPR008971">
    <property type="entry name" value="HSP40/DnaJ_pept-bd"/>
</dbReference>
<keyword evidence="1 6" id="KW-0479">Metal-binding</keyword>
<dbReference type="OrthoDB" id="10256793at2759"/>
<dbReference type="SUPFAM" id="SSF49493">
    <property type="entry name" value="HSP40/DnaJ peptide-binding domain"/>
    <property type="match status" value="1"/>
</dbReference>
<evidence type="ECO:0000256" key="6">
    <source>
        <dbReference type="PROSITE-ProRule" id="PRU00546"/>
    </source>
</evidence>
<sequence>NIFFDTKCTVISKSRQPLVVGNRPIHTSRVAQFLKDYYEVLGVARNASPKDIKKAYYELAKRYHPDTNHGNADAEKMFREVAEAYTVLSDEHRKARFDAEQSSPGGAHQNEDWDGVRRSSFSESFHSSVDAEDMFRRIFGDFADEFGKKAKAWTDFPEADFGYAPTQEVHCAVSFKEAARGCDKQVEVLVQEDCPKCNGNRVEPGRAGQTCPFCDGVGLEVIRDQAIPIRTTCRVCKGSGVYIYYKCTNCFGMGQVLGKRRLIVPVPAAVEDMQTMRVDVEGQELFITFHVTSSTYFRREGWDVHTDAVISLSQAVLGGTAKVEGLYSDEHLELKAGTDSHSTIKLEGKGLKRIDGYGYGDHIIHIKIEIPKKLSPKQTSLMKSFAELEDNTRGTVDGVVKRKKWTDDEASDYSAKESPYNDGTSGQSSPAIVRLAKNVFKKLFLRNS</sequence>
<dbReference type="GO" id="GO:0005739">
    <property type="term" value="C:mitochondrion"/>
    <property type="evidence" value="ECO:0007669"/>
    <property type="project" value="TreeGrafter"/>
</dbReference>
<dbReference type="GO" id="GO:0008270">
    <property type="term" value="F:zinc ion binding"/>
    <property type="evidence" value="ECO:0007669"/>
    <property type="project" value="UniProtKB-KW"/>
</dbReference>
<proteinExistence type="inferred from homology"/>
<dbReference type="GO" id="GO:0009408">
    <property type="term" value="P:response to heat"/>
    <property type="evidence" value="ECO:0007669"/>
    <property type="project" value="InterPro"/>
</dbReference>
<dbReference type="GO" id="GO:0005524">
    <property type="term" value="F:ATP binding"/>
    <property type="evidence" value="ECO:0007669"/>
    <property type="project" value="InterPro"/>
</dbReference>
<evidence type="ECO:0000259" key="8">
    <source>
        <dbReference type="PROSITE" id="PS50076"/>
    </source>
</evidence>
<evidence type="ECO:0000256" key="2">
    <source>
        <dbReference type="ARBA" id="ARBA00022737"/>
    </source>
</evidence>
<dbReference type="EMBL" id="OC918840">
    <property type="protein sequence ID" value="CAD7650200.1"/>
    <property type="molecule type" value="Genomic_DNA"/>
</dbReference>
<dbReference type="PRINTS" id="PR00625">
    <property type="entry name" value="JDOMAIN"/>
</dbReference>
<dbReference type="PROSITE" id="PS50076">
    <property type="entry name" value="DNAJ_2"/>
    <property type="match status" value="1"/>
</dbReference>
<dbReference type="CDD" id="cd10747">
    <property type="entry name" value="DnaJ_C"/>
    <property type="match status" value="1"/>
</dbReference>
<evidence type="ECO:0000256" key="3">
    <source>
        <dbReference type="ARBA" id="ARBA00022771"/>
    </source>
</evidence>
<dbReference type="Pfam" id="PF00684">
    <property type="entry name" value="DnaJ_CXXCXGXG"/>
    <property type="match status" value="1"/>
</dbReference>
<dbReference type="Pfam" id="PF00226">
    <property type="entry name" value="DnaJ"/>
    <property type="match status" value="1"/>
</dbReference>
<dbReference type="SUPFAM" id="SSF57938">
    <property type="entry name" value="DnaJ/Hsp40 cysteine-rich domain"/>
    <property type="match status" value="1"/>
</dbReference>
<evidence type="ECO:0000256" key="7">
    <source>
        <dbReference type="SAM" id="MobiDB-lite"/>
    </source>
</evidence>
<dbReference type="GO" id="GO:0051082">
    <property type="term" value="F:unfolded protein binding"/>
    <property type="evidence" value="ECO:0007669"/>
    <property type="project" value="InterPro"/>
</dbReference>
<keyword evidence="4 6" id="KW-0862">Zinc</keyword>
<evidence type="ECO:0000256" key="1">
    <source>
        <dbReference type="ARBA" id="ARBA00022723"/>
    </source>
</evidence>
<feature type="region of interest" description="Disordered" evidence="7">
    <location>
        <begin position="408"/>
        <end position="429"/>
    </location>
</feature>
<feature type="domain" description="J" evidence="8">
    <location>
        <begin position="36"/>
        <end position="101"/>
    </location>
</feature>
<dbReference type="CDD" id="cd10719">
    <property type="entry name" value="DnaJ_zf"/>
    <property type="match status" value="1"/>
</dbReference>
<dbReference type="FunFam" id="2.60.260.20:FF:000005">
    <property type="entry name" value="Chaperone protein dnaJ 1, mitochondrial"/>
    <property type="match status" value="1"/>
</dbReference>
<dbReference type="InterPro" id="IPR001623">
    <property type="entry name" value="DnaJ_domain"/>
</dbReference>
<keyword evidence="2" id="KW-0677">Repeat</keyword>
<keyword evidence="11" id="KW-1185">Reference proteome</keyword>
<accession>A0A7R9M0M0</accession>
<dbReference type="InterPro" id="IPR036869">
    <property type="entry name" value="J_dom_sf"/>
</dbReference>
<evidence type="ECO:0000259" key="9">
    <source>
        <dbReference type="PROSITE" id="PS51188"/>
    </source>
</evidence>
<dbReference type="HAMAP" id="MF_01152">
    <property type="entry name" value="DnaJ"/>
    <property type="match status" value="1"/>
</dbReference>
<name>A0A7R9M0M0_9ACAR</name>
<gene>
    <name evidence="10" type="ORF">ONB1V03_LOCUS7680</name>
</gene>
<dbReference type="PANTHER" id="PTHR44145:SF3">
    <property type="entry name" value="DNAJ HOMOLOG SUBFAMILY A MEMBER 3, MITOCHONDRIAL"/>
    <property type="match status" value="1"/>
</dbReference>
<dbReference type="SMART" id="SM00271">
    <property type="entry name" value="DnaJ"/>
    <property type="match status" value="1"/>
</dbReference>
<dbReference type="CDD" id="cd06257">
    <property type="entry name" value="DnaJ"/>
    <property type="match status" value="1"/>
</dbReference>
<dbReference type="InterPro" id="IPR036410">
    <property type="entry name" value="HSP_DnaJ_Cys-rich_dom_sf"/>
</dbReference>
<dbReference type="Gene3D" id="1.10.287.110">
    <property type="entry name" value="DnaJ domain"/>
    <property type="match status" value="1"/>
</dbReference>
<dbReference type="Gene3D" id="2.60.260.20">
    <property type="entry name" value="Urease metallochaperone UreE, N-terminal domain"/>
    <property type="match status" value="2"/>
</dbReference>
<reference evidence="10" key="1">
    <citation type="submission" date="2020-11" db="EMBL/GenBank/DDBJ databases">
        <authorList>
            <person name="Tran Van P."/>
        </authorList>
    </citation>
    <scope>NUCLEOTIDE SEQUENCE</scope>
</reference>
<organism evidence="10">
    <name type="scientific">Oppiella nova</name>
    <dbReference type="NCBI Taxonomy" id="334625"/>
    <lineage>
        <taxon>Eukaryota</taxon>
        <taxon>Metazoa</taxon>
        <taxon>Ecdysozoa</taxon>
        <taxon>Arthropoda</taxon>
        <taxon>Chelicerata</taxon>
        <taxon>Arachnida</taxon>
        <taxon>Acari</taxon>
        <taxon>Acariformes</taxon>
        <taxon>Sarcoptiformes</taxon>
        <taxon>Oribatida</taxon>
        <taxon>Brachypylina</taxon>
        <taxon>Oppioidea</taxon>
        <taxon>Oppiidae</taxon>
        <taxon>Oppiella</taxon>
    </lineage>
</organism>
<dbReference type="InterPro" id="IPR001305">
    <property type="entry name" value="HSP_DnaJ_Cys-rich_dom"/>
</dbReference>